<reference evidence="9 10" key="1">
    <citation type="submission" date="2015-02" db="EMBL/GenBank/DDBJ databases">
        <title>Draft Genome Sequences of Two Closely-Related Aflatoxigenic Aspergillus Species Obtained from the Cote d'Ivoire.</title>
        <authorList>
            <person name="Moore G.G."/>
            <person name="Beltz S.B."/>
            <person name="Mack B.M."/>
        </authorList>
    </citation>
    <scope>NUCLEOTIDE SEQUENCE [LARGE SCALE GENOMIC DNA]</scope>
    <source>
        <strain evidence="9 10">SRRC1432</strain>
    </source>
</reference>
<sequence length="300" mass="33562">MGSLPAFDIFQHKSTTSDQVVQSLIQNGVVIIRNFVSQDVIETVQKDIEPSLNRFCNEYPTHKLNVMANTVRDSRTFMEALVMHPLLVDVCDRILSGRCKSWFGQKCREFVSKSQVSSNSTLVAMPGTENQPLHRDDGLFFNDVPAIKASEYQPGRDRGIVCFVASTKATKENGATRFIPGSHLQASTQPPPADETTANIHYAELERGDAMIMLNSLYHGASANTTDKPRVLYAVSRTHGYIRQEENQYLAIPKETMLSFPEETQNSFGMSIVGQFLGWVDLQSPGEFIKGTQATRDWTY</sequence>
<dbReference type="GO" id="GO:0046872">
    <property type="term" value="F:metal ion binding"/>
    <property type="evidence" value="ECO:0007669"/>
    <property type="project" value="UniProtKB-KW"/>
</dbReference>
<organism evidence="9 10">
    <name type="scientific">Aspergillus ochraceoroseus</name>
    <dbReference type="NCBI Taxonomy" id="138278"/>
    <lineage>
        <taxon>Eukaryota</taxon>
        <taxon>Fungi</taxon>
        <taxon>Dikarya</taxon>
        <taxon>Ascomycota</taxon>
        <taxon>Pezizomycotina</taxon>
        <taxon>Eurotiomycetes</taxon>
        <taxon>Eurotiomycetidae</taxon>
        <taxon>Eurotiales</taxon>
        <taxon>Aspergillaceae</taxon>
        <taxon>Aspergillus</taxon>
        <taxon>Aspergillus subgen. Nidulantes</taxon>
    </lineage>
</organism>
<evidence type="ECO:0000256" key="6">
    <source>
        <dbReference type="ARBA" id="ARBA00022964"/>
    </source>
</evidence>
<dbReference type="Gene3D" id="2.60.120.620">
    <property type="entry name" value="q2cbj1_9rhob like domain"/>
    <property type="match status" value="1"/>
</dbReference>
<dbReference type="GO" id="GO:0051213">
    <property type="term" value="F:dioxygenase activity"/>
    <property type="evidence" value="ECO:0007669"/>
    <property type="project" value="UniProtKB-KW"/>
</dbReference>
<accession>A0A0F8W4R5</accession>
<keyword evidence="10" id="KW-1185">Reference proteome</keyword>
<comment type="caution">
    <text evidence="9">The sequence shown here is derived from an EMBL/GenBank/DDBJ whole genome shotgun (WGS) entry which is preliminary data.</text>
</comment>
<keyword evidence="8" id="KW-0408">Iron</keyword>
<keyword evidence="5" id="KW-0479">Metal-binding</keyword>
<evidence type="ECO:0000256" key="7">
    <source>
        <dbReference type="ARBA" id="ARBA00023002"/>
    </source>
</evidence>
<comment type="cofactor">
    <cofactor evidence="1">
        <name>Fe cation</name>
        <dbReference type="ChEBI" id="CHEBI:24875"/>
    </cofactor>
</comment>
<dbReference type="SUPFAM" id="SSF51197">
    <property type="entry name" value="Clavaminate synthase-like"/>
    <property type="match status" value="1"/>
</dbReference>
<evidence type="ECO:0000256" key="5">
    <source>
        <dbReference type="ARBA" id="ARBA00022723"/>
    </source>
</evidence>
<dbReference type="VEuPathDB" id="FungiDB:P175DRAFT_0506353"/>
<evidence type="ECO:0000256" key="3">
    <source>
        <dbReference type="ARBA" id="ARBA00005830"/>
    </source>
</evidence>
<protein>
    <recommendedName>
        <fullName evidence="11">Phytanoyl-CoA dioxygenase family protein</fullName>
    </recommendedName>
</protein>
<comment type="similarity">
    <text evidence="3">Belongs to the PhyH family.</text>
</comment>
<evidence type="ECO:0000256" key="2">
    <source>
        <dbReference type="ARBA" id="ARBA00005179"/>
    </source>
</evidence>
<evidence type="ECO:0000256" key="4">
    <source>
        <dbReference type="ARBA" id="ARBA00011738"/>
    </source>
</evidence>
<evidence type="ECO:0000256" key="1">
    <source>
        <dbReference type="ARBA" id="ARBA00001962"/>
    </source>
</evidence>
<evidence type="ECO:0000256" key="8">
    <source>
        <dbReference type="ARBA" id="ARBA00023004"/>
    </source>
</evidence>
<dbReference type="Pfam" id="PF05721">
    <property type="entry name" value="PhyH"/>
    <property type="match status" value="1"/>
</dbReference>
<gene>
    <name evidence="9" type="ORF">AOCH_000469</name>
</gene>
<dbReference type="EMBL" id="JYKN01003349">
    <property type="protein sequence ID" value="KKK12905.1"/>
    <property type="molecule type" value="Genomic_DNA"/>
</dbReference>
<name>A0A0F8W4R5_9EURO</name>
<dbReference type="AlphaFoldDB" id="A0A0F8W4R5"/>
<dbReference type="Proteomes" id="UP000034947">
    <property type="component" value="Unassembled WGS sequence"/>
</dbReference>
<evidence type="ECO:0008006" key="11">
    <source>
        <dbReference type="Google" id="ProtNLM"/>
    </source>
</evidence>
<dbReference type="InterPro" id="IPR008775">
    <property type="entry name" value="Phytyl_CoA_dOase-like"/>
</dbReference>
<keyword evidence="7" id="KW-0560">Oxidoreductase</keyword>
<dbReference type="PANTHER" id="PTHR20883">
    <property type="entry name" value="PHYTANOYL-COA DIOXYGENASE DOMAIN CONTAINING 1"/>
    <property type="match status" value="1"/>
</dbReference>
<evidence type="ECO:0000313" key="9">
    <source>
        <dbReference type="EMBL" id="KKK12905.1"/>
    </source>
</evidence>
<comment type="pathway">
    <text evidence="2">Secondary metabolite biosynthesis.</text>
</comment>
<evidence type="ECO:0000313" key="10">
    <source>
        <dbReference type="Proteomes" id="UP000034947"/>
    </source>
</evidence>
<comment type="subunit">
    <text evidence="4">Homodimer.</text>
</comment>
<dbReference type="OrthoDB" id="445007at2759"/>
<proteinExistence type="inferred from homology"/>
<keyword evidence="6" id="KW-0223">Dioxygenase</keyword>
<dbReference type="PANTHER" id="PTHR20883:SF45">
    <property type="entry name" value="PHYTANOYL-COA DIOXYGENASE FAMILY PROTEIN"/>
    <property type="match status" value="1"/>
</dbReference>